<feature type="region of interest" description="Disordered" evidence="1">
    <location>
        <begin position="82"/>
        <end position="102"/>
    </location>
</feature>
<keyword evidence="4" id="KW-1185">Reference proteome</keyword>
<dbReference type="PANTHER" id="PTHR33864:SF1">
    <property type="entry name" value="NEUROPEPTIDE-LIKE PROTEIN"/>
    <property type="match status" value="1"/>
</dbReference>
<sequence>MSHLNILIRPVLFLLIVAALSHAYSGKGKRSLGSLSGEGMGNFLVGKDGKLHRKCKKPSSAGKQKRSLDIWHGQMGEMLVGKDGKLHPKCKGPASGKAKRSLDIFDGGMGGEMKLLAQPKPTRMPNNARKNGDGTVPHVKLSLDIRPSDEGEMEKPSKRALDSMEDGFGFKKKRALGSLDGAGFGFDKRALDSMDGAGFGFDKRALGSLDGAGFGFDKRALGSLDGAGFGFDKRALGSLDGAGFGFDKRALGSLDGAGFGFDKRALDSLDGNGLGWAKRSRQHRIMGFGSRAGALGFRALN</sequence>
<evidence type="ECO:0000313" key="4">
    <source>
        <dbReference type="Proteomes" id="UP001177023"/>
    </source>
</evidence>
<feature type="non-terminal residue" evidence="3">
    <location>
        <position position="301"/>
    </location>
</feature>
<organism evidence="3 4">
    <name type="scientific">Mesorhabditis spiculigera</name>
    <dbReference type="NCBI Taxonomy" id="96644"/>
    <lineage>
        <taxon>Eukaryota</taxon>
        <taxon>Metazoa</taxon>
        <taxon>Ecdysozoa</taxon>
        <taxon>Nematoda</taxon>
        <taxon>Chromadorea</taxon>
        <taxon>Rhabditida</taxon>
        <taxon>Rhabditina</taxon>
        <taxon>Rhabditomorpha</taxon>
        <taxon>Rhabditoidea</taxon>
        <taxon>Rhabditidae</taxon>
        <taxon>Mesorhabditinae</taxon>
        <taxon>Mesorhabditis</taxon>
    </lineage>
</organism>
<keyword evidence="2" id="KW-0732">Signal</keyword>
<dbReference type="InterPro" id="IPR040384">
    <property type="entry name" value="ORCKA/B"/>
</dbReference>
<dbReference type="Proteomes" id="UP001177023">
    <property type="component" value="Unassembled WGS sequence"/>
</dbReference>
<dbReference type="PANTHER" id="PTHR33864">
    <property type="entry name" value="NEUROPEPTIDE-LIKE PROTEIN-RELATED"/>
    <property type="match status" value="1"/>
</dbReference>
<feature type="signal peptide" evidence="2">
    <location>
        <begin position="1"/>
        <end position="23"/>
    </location>
</feature>
<evidence type="ECO:0000256" key="2">
    <source>
        <dbReference type="SAM" id="SignalP"/>
    </source>
</evidence>
<comment type="caution">
    <text evidence="3">The sequence shown here is derived from an EMBL/GenBank/DDBJ whole genome shotgun (WGS) entry which is preliminary data.</text>
</comment>
<name>A0AA36DF99_9BILA</name>
<reference evidence="3" key="1">
    <citation type="submission" date="2023-06" db="EMBL/GenBank/DDBJ databases">
        <authorList>
            <person name="Delattre M."/>
        </authorList>
    </citation>
    <scope>NUCLEOTIDE SEQUENCE</scope>
    <source>
        <strain evidence="3">AF72</strain>
    </source>
</reference>
<proteinExistence type="predicted"/>
<evidence type="ECO:0000313" key="3">
    <source>
        <dbReference type="EMBL" id="CAJ0585386.1"/>
    </source>
</evidence>
<dbReference type="AlphaFoldDB" id="A0AA36DF99"/>
<feature type="region of interest" description="Disordered" evidence="1">
    <location>
        <begin position="116"/>
        <end position="139"/>
    </location>
</feature>
<accession>A0AA36DF99</accession>
<protein>
    <submittedName>
        <fullName evidence="3">Uncharacterized protein</fullName>
    </submittedName>
</protein>
<dbReference type="EMBL" id="CATQJA010002704">
    <property type="protein sequence ID" value="CAJ0585386.1"/>
    <property type="molecule type" value="Genomic_DNA"/>
</dbReference>
<dbReference type="GO" id="GO:0005184">
    <property type="term" value="F:neuropeptide hormone activity"/>
    <property type="evidence" value="ECO:0007669"/>
    <property type="project" value="InterPro"/>
</dbReference>
<feature type="chain" id="PRO_5041213904" evidence="2">
    <location>
        <begin position="24"/>
        <end position="301"/>
    </location>
</feature>
<gene>
    <name evidence="3" type="ORF">MSPICULIGERA_LOCUS23412</name>
</gene>
<evidence type="ECO:0000256" key="1">
    <source>
        <dbReference type="SAM" id="MobiDB-lite"/>
    </source>
</evidence>